<dbReference type="GO" id="GO:0009253">
    <property type="term" value="P:peptidoglycan catabolic process"/>
    <property type="evidence" value="ECO:0007669"/>
    <property type="project" value="InterPro"/>
</dbReference>
<evidence type="ECO:0000256" key="3">
    <source>
        <dbReference type="ARBA" id="ARBA00022801"/>
    </source>
</evidence>
<dbReference type="InterPro" id="IPR050695">
    <property type="entry name" value="N-acetylmuramoyl_amidase_3"/>
</dbReference>
<gene>
    <name evidence="5" type="ORF">AXK12_04710</name>
</gene>
<evidence type="ECO:0000313" key="5">
    <source>
        <dbReference type="EMBL" id="KXU35671.1"/>
    </source>
</evidence>
<evidence type="ECO:0000256" key="1">
    <source>
        <dbReference type="ARBA" id="ARBA00001561"/>
    </source>
</evidence>
<dbReference type="Gene3D" id="3.40.630.40">
    <property type="entry name" value="Zn-dependent exopeptidases"/>
    <property type="match status" value="1"/>
</dbReference>
<sequence>MAKPQRWIFALGLVGLALSRLTSPSLLAVETLKRERVTGAASTAATVGVDYVRAADFAAKFGLKPEPSPDGKKLTLKSPWTEIALEAGSREIAHNGLRIFLGDGVRQQGGHFLISKLDIDKVLVPLLLPGYGLGTQATGAASYGSPPNLKTIVIDPGHGGRDPGKVNAKLGVNEKTMTLDTAQRLARLLEARGYKVLLTRLGDSSLDTDKNTDLRARAHFARAAAADLFISLHYNAVDGSPATLARVRGAEVYTLTPQHQHSSGDPERQDKNGAAVALPGNAYDHWNMIIGHEVHRALVKTVAVADRGLKRARFAVLREVTCPAILVEAGFLSNDEEAHKIMSPEYRQQLAEAIASGVVMYDAALEAVRRRAQH</sequence>
<dbReference type="GO" id="GO:0008745">
    <property type="term" value="F:N-acetylmuramoyl-L-alanine amidase activity"/>
    <property type="evidence" value="ECO:0007669"/>
    <property type="project" value="UniProtKB-EC"/>
</dbReference>
<feature type="domain" description="MurNAc-LAA" evidence="4">
    <location>
        <begin position="218"/>
        <end position="359"/>
    </location>
</feature>
<dbReference type="EC" id="3.5.1.28" evidence="2"/>
<comment type="caution">
    <text evidence="5">The sequence shown here is derived from an EMBL/GenBank/DDBJ whole genome shotgun (WGS) entry which is preliminary data.</text>
</comment>
<dbReference type="AlphaFoldDB" id="A0A139SMA0"/>
<name>A0A139SMA0_9BACT</name>
<dbReference type="SMART" id="SM00646">
    <property type="entry name" value="Ami_3"/>
    <property type="match status" value="1"/>
</dbReference>
<dbReference type="PANTHER" id="PTHR30404">
    <property type="entry name" value="N-ACETYLMURAMOYL-L-ALANINE AMIDASE"/>
    <property type="match status" value="1"/>
</dbReference>
<evidence type="ECO:0000256" key="2">
    <source>
        <dbReference type="ARBA" id="ARBA00011901"/>
    </source>
</evidence>
<proteinExistence type="predicted"/>
<dbReference type="Proteomes" id="UP000071392">
    <property type="component" value="Unassembled WGS sequence"/>
</dbReference>
<protein>
    <recommendedName>
        <fullName evidence="2">N-acetylmuramoyl-L-alanine amidase</fullName>
        <ecNumber evidence="2">3.5.1.28</ecNumber>
    </recommendedName>
</protein>
<keyword evidence="6" id="KW-1185">Reference proteome</keyword>
<accession>A0A139SMA0</accession>
<dbReference type="EMBL" id="LSZP01000035">
    <property type="protein sequence ID" value="KXU35671.1"/>
    <property type="molecule type" value="Genomic_DNA"/>
</dbReference>
<dbReference type="CDD" id="cd02696">
    <property type="entry name" value="MurNAc-LAA"/>
    <property type="match status" value="1"/>
</dbReference>
<dbReference type="STRING" id="1548208.AXK12_04710"/>
<evidence type="ECO:0000313" key="6">
    <source>
        <dbReference type="Proteomes" id="UP000071392"/>
    </source>
</evidence>
<dbReference type="Pfam" id="PF01520">
    <property type="entry name" value="Amidase_3"/>
    <property type="match status" value="1"/>
</dbReference>
<dbReference type="InterPro" id="IPR002508">
    <property type="entry name" value="MurNAc-LAA_cat"/>
</dbReference>
<organism evidence="5 6">
    <name type="scientific">Cephaloticoccus capnophilus</name>
    <dbReference type="NCBI Taxonomy" id="1548208"/>
    <lineage>
        <taxon>Bacteria</taxon>
        <taxon>Pseudomonadati</taxon>
        <taxon>Verrucomicrobiota</taxon>
        <taxon>Opitutia</taxon>
        <taxon>Opitutales</taxon>
        <taxon>Opitutaceae</taxon>
        <taxon>Cephaloticoccus</taxon>
    </lineage>
</organism>
<dbReference type="PANTHER" id="PTHR30404:SF0">
    <property type="entry name" value="N-ACETYLMURAMOYL-L-ALANINE AMIDASE AMIC"/>
    <property type="match status" value="1"/>
</dbReference>
<reference evidence="5 6" key="1">
    <citation type="submission" date="2016-02" db="EMBL/GenBank/DDBJ databases">
        <authorList>
            <person name="Wen L."/>
            <person name="He K."/>
            <person name="Yang H."/>
        </authorList>
    </citation>
    <scope>NUCLEOTIDE SEQUENCE [LARGE SCALE GENOMIC DNA]</scope>
    <source>
        <strain evidence="5 6">CV41</strain>
    </source>
</reference>
<dbReference type="SUPFAM" id="SSF53187">
    <property type="entry name" value="Zn-dependent exopeptidases"/>
    <property type="match status" value="1"/>
</dbReference>
<comment type="catalytic activity">
    <reaction evidence="1">
        <text>Hydrolyzes the link between N-acetylmuramoyl residues and L-amino acid residues in certain cell-wall glycopeptides.</text>
        <dbReference type="EC" id="3.5.1.28"/>
    </reaction>
</comment>
<dbReference type="GO" id="GO:0030288">
    <property type="term" value="C:outer membrane-bounded periplasmic space"/>
    <property type="evidence" value="ECO:0007669"/>
    <property type="project" value="TreeGrafter"/>
</dbReference>
<evidence type="ECO:0000259" key="4">
    <source>
        <dbReference type="SMART" id="SM00646"/>
    </source>
</evidence>
<keyword evidence="3" id="KW-0378">Hydrolase</keyword>